<feature type="compositionally biased region" description="Basic and acidic residues" evidence="6">
    <location>
        <begin position="551"/>
        <end position="563"/>
    </location>
</feature>
<dbReference type="PANTHER" id="PTHR14030">
    <property type="entry name" value="MITOTIC CHECKPOINT SERINE/THREONINE-PROTEIN KINASE BUB1"/>
    <property type="match status" value="1"/>
</dbReference>
<dbReference type="PROSITE" id="PS51489">
    <property type="entry name" value="BUB1_N"/>
    <property type="match status" value="1"/>
</dbReference>
<feature type="domain" description="BUB1 N-terminal" evidence="8">
    <location>
        <begin position="40"/>
        <end position="202"/>
    </location>
</feature>
<gene>
    <name evidence="9" type="ORF">PVAND_011517</name>
</gene>
<evidence type="ECO:0000313" key="10">
    <source>
        <dbReference type="Proteomes" id="UP001107558"/>
    </source>
</evidence>
<dbReference type="PROSITE" id="PS50011">
    <property type="entry name" value="PROTEIN_KINASE_DOM"/>
    <property type="match status" value="1"/>
</dbReference>
<evidence type="ECO:0008006" key="11">
    <source>
        <dbReference type="Google" id="ProtNLM"/>
    </source>
</evidence>
<dbReference type="InterPro" id="IPR008271">
    <property type="entry name" value="Ser/Thr_kinase_AS"/>
</dbReference>
<dbReference type="GO" id="GO:0007094">
    <property type="term" value="P:mitotic spindle assembly checkpoint signaling"/>
    <property type="evidence" value="ECO:0007669"/>
    <property type="project" value="InterPro"/>
</dbReference>
<evidence type="ECO:0000256" key="1">
    <source>
        <dbReference type="ARBA" id="ARBA00004629"/>
    </source>
</evidence>
<evidence type="ECO:0000259" key="8">
    <source>
        <dbReference type="PROSITE" id="PS51489"/>
    </source>
</evidence>
<evidence type="ECO:0000256" key="5">
    <source>
        <dbReference type="SAM" id="Coils"/>
    </source>
</evidence>
<dbReference type="SUPFAM" id="SSF56112">
    <property type="entry name" value="Protein kinase-like (PK-like)"/>
    <property type="match status" value="1"/>
</dbReference>
<dbReference type="InterPro" id="IPR013212">
    <property type="entry name" value="Mad3/Bub1_I"/>
</dbReference>
<feature type="region of interest" description="Disordered" evidence="6">
    <location>
        <begin position="546"/>
        <end position="596"/>
    </location>
</feature>
<dbReference type="Pfam" id="PF08311">
    <property type="entry name" value="Mad3_BUB1_I"/>
    <property type="match status" value="1"/>
</dbReference>
<keyword evidence="5" id="KW-0175">Coiled coil</keyword>
<comment type="subcellular location">
    <subcellularLocation>
        <location evidence="1">Chromosome</location>
        <location evidence="1">Centromere</location>
        <location evidence="1">Kinetochore</location>
    </subcellularLocation>
</comment>
<dbReference type="EMBL" id="JADBJN010000001">
    <property type="protein sequence ID" value="KAG5682144.1"/>
    <property type="molecule type" value="Genomic_DNA"/>
</dbReference>
<keyword evidence="2" id="KW-0158">Chromosome</keyword>
<dbReference type="Gene3D" id="1.25.40.430">
    <property type="match status" value="1"/>
</dbReference>
<keyword evidence="10" id="KW-1185">Reference proteome</keyword>
<dbReference type="Gene3D" id="1.10.510.10">
    <property type="entry name" value="Transferase(Phosphotransferase) domain 1"/>
    <property type="match status" value="1"/>
</dbReference>
<dbReference type="OrthoDB" id="248495at2759"/>
<sequence>MDLDTAKENILPLKSGRRADLIESALGNEKEMLELEKQRFEEEIAHYDGKDPLDPWYKYICWIEQTHFKSGNDGGLQEVIQKCIVKFENEKRYKQDRRLIKLFIKYIDTRSNPQELYLQLYNNGIGTLVADLYIAWSYYFDVINDFQNADSIFQKGIDAGAQPYDELIQAHQAFNVSITKRILCKDDNIKKQFQETMDERRHALTRLNAHKNKYVGSIRTGIAVKHENPGKFIVDENQSSSNHQKIVVHQDLEVASNFDSMSLVGKSILETAKTNENIHEPGPWTKAKVKVKGKGVFTTALIGATSSNFNILEDDTIYEPILCPRKLYEKGICLPPGFISKNKPQKSWEVPIVIEESQIPNSIPKYDKFLTYPARGVEISLEEIRGYKWFKNQNKTSSLTVQYDFILTNKFENGCRIIPGFTNKNIEQSKINYPLTNEVTDGKIMCKINEMITESSEISTEELLARKFYRGEIKLVTADDFEEIENNDDMDITQIGDRRQSFYPLSRMSIIPRKSILRKSVFQPAIVENPEDDTTKNDYRHRVRFENPLQEMREEGENEKADDSNNSITKKRKLNEDVDQVNISEKNLNSEDKSDGEETLKAQIHHSSVLNTIKPEFINDKNENFPKIDSKLELFKLPPPIEKKIFKPFDLTEDDANDTCSTVQFNLFIKQQSVSTPISKKSVPKLVPLANQESSTSQANAFTIYTDDHKNEDVSDKNEIQEQGSENTGVCASIMQTNVLQPKLSTIMEVTETTQSTKSNVSSINDAESQALKSQLKNTPPESDKHFNNLSVFRIPEDQTETIPFNILKLAQIPKTPGRFLCLEESDVKQKQQLNDDKQQQSFMTIPKFEFSFTGGGDMSINNFSIMKPSLITQEKKELSYVEIPATQECTIENEKSHLTAPITQEILEKKQNLEIETATPQPISEKNTIENVEQNNVKELTISHVEISATQTELLHTELPNAQDSNKLVEEQQGFKFDIYEDTTACNAIPLVRIQPQNIKLDETNNFHASRKENYVDSMLKRNVSDEFLNLCSKSPALTKTINCPDKEVSDLLKFSDIKTNKTLENSFQTLAIEHAVKSASPTMNIFEEDLNTQKFSSLLTTDKNSTIIDSISQKQQISESKSAKKPLDISIEMDETETSRLNIEKSDAVFKVPQIPISKPTVVQNNQNKFEIFEDEEEEEDDDMSKTIYFDDDEKKREEIVDDEINSWEEEEMCSFILNSENRYEHTMIQSDVSKKLREAIIISNGNPFCKNVRNLILEHVNFEEYLAEHVQNCIMLKNIPQLKIGVSLECGKDNFKVMKFIAKGTFGSVYCIKNQKSGDLFAAKQEKPVNMYEYFICLELADRLRGKNIHMLKAFMQIHYAIIANNASVFITDLSPYGTLIDVCNKIKHVTGRNVDEYIGMIFTSQLLSIIDFLHSCHIIHADLKPDNLLLMSKVEIGMKVPALQLIDFGSAIDMENYSKDDTFNYVVETENFTCCEMKENRPWTYQTDLFGICGTAHVILFGKYMTVEKKLLNWEPTTKFPRYFQKSLWDIFFNTLLNVPDCNFMPNLQHLKQNFDVEIMERQKYVNEKIAVFNNALMS</sequence>
<dbReference type="GO" id="GO:0000776">
    <property type="term" value="C:kinetochore"/>
    <property type="evidence" value="ECO:0007669"/>
    <property type="project" value="UniProtKB-KW"/>
</dbReference>
<dbReference type="InterPro" id="IPR015661">
    <property type="entry name" value="Bub1/Mad3"/>
</dbReference>
<dbReference type="Pfam" id="PF00069">
    <property type="entry name" value="Pkinase"/>
    <property type="match status" value="1"/>
</dbReference>
<dbReference type="FunFam" id="1.25.40.430:FF:000003">
    <property type="entry name" value="Checkpoint serine/threonine-protein kinase BUB1"/>
    <property type="match status" value="1"/>
</dbReference>
<dbReference type="Proteomes" id="UP001107558">
    <property type="component" value="Chromosome 1"/>
</dbReference>
<reference evidence="9" key="1">
    <citation type="submission" date="2021-03" db="EMBL/GenBank/DDBJ databases">
        <title>Chromosome level genome of the anhydrobiotic midge Polypedilum vanderplanki.</title>
        <authorList>
            <person name="Yoshida Y."/>
            <person name="Kikawada T."/>
            <person name="Gusev O."/>
        </authorList>
    </citation>
    <scope>NUCLEOTIDE SEQUENCE</scope>
    <source>
        <strain evidence="9">NIAS01</strain>
        <tissue evidence="9">Whole body or cell culture</tissue>
    </source>
</reference>
<organism evidence="9 10">
    <name type="scientific">Polypedilum vanderplanki</name>
    <name type="common">Sleeping chironomid midge</name>
    <dbReference type="NCBI Taxonomy" id="319348"/>
    <lineage>
        <taxon>Eukaryota</taxon>
        <taxon>Metazoa</taxon>
        <taxon>Ecdysozoa</taxon>
        <taxon>Arthropoda</taxon>
        <taxon>Hexapoda</taxon>
        <taxon>Insecta</taxon>
        <taxon>Pterygota</taxon>
        <taxon>Neoptera</taxon>
        <taxon>Endopterygota</taxon>
        <taxon>Diptera</taxon>
        <taxon>Nematocera</taxon>
        <taxon>Chironomoidea</taxon>
        <taxon>Chironomidae</taxon>
        <taxon>Chironominae</taxon>
        <taxon>Polypedilum</taxon>
        <taxon>Polypedilum</taxon>
    </lineage>
</organism>
<dbReference type="GO" id="GO:0032991">
    <property type="term" value="C:protein-containing complex"/>
    <property type="evidence" value="ECO:0007669"/>
    <property type="project" value="UniProtKB-ARBA"/>
</dbReference>
<keyword evidence="4" id="KW-0137">Centromere</keyword>
<dbReference type="SMART" id="SM00220">
    <property type="entry name" value="S_TKc"/>
    <property type="match status" value="1"/>
</dbReference>
<feature type="coiled-coil region" evidence="5">
    <location>
        <begin position="23"/>
        <end position="50"/>
    </location>
</feature>
<dbReference type="SMART" id="SM00777">
    <property type="entry name" value="Mad3_BUB1_I"/>
    <property type="match status" value="1"/>
</dbReference>
<dbReference type="InterPro" id="IPR011009">
    <property type="entry name" value="Kinase-like_dom_sf"/>
</dbReference>
<dbReference type="GO" id="GO:0051754">
    <property type="term" value="P:meiotic sister chromatid cohesion, centromeric"/>
    <property type="evidence" value="ECO:0007669"/>
    <property type="project" value="TreeGrafter"/>
</dbReference>
<name>A0A9J6CJQ1_POLVA</name>
<evidence type="ECO:0000256" key="2">
    <source>
        <dbReference type="ARBA" id="ARBA00022454"/>
    </source>
</evidence>
<dbReference type="PANTHER" id="PTHR14030:SF4">
    <property type="entry name" value="BUB1 KINASE, ISOFORM A-RELATED"/>
    <property type="match status" value="1"/>
</dbReference>
<dbReference type="GO" id="GO:0005634">
    <property type="term" value="C:nucleus"/>
    <property type="evidence" value="ECO:0007669"/>
    <property type="project" value="TreeGrafter"/>
</dbReference>
<evidence type="ECO:0000313" key="9">
    <source>
        <dbReference type="EMBL" id="KAG5682144.1"/>
    </source>
</evidence>
<accession>A0A9J6CJQ1</accession>
<evidence type="ECO:0000259" key="7">
    <source>
        <dbReference type="PROSITE" id="PS50011"/>
    </source>
</evidence>
<evidence type="ECO:0000256" key="4">
    <source>
        <dbReference type="ARBA" id="ARBA00023328"/>
    </source>
</evidence>
<proteinExistence type="predicted"/>
<dbReference type="InterPro" id="IPR000719">
    <property type="entry name" value="Prot_kinase_dom"/>
</dbReference>
<feature type="domain" description="Protein kinase" evidence="7">
    <location>
        <begin position="1298"/>
        <end position="1583"/>
    </location>
</feature>
<evidence type="ECO:0000256" key="6">
    <source>
        <dbReference type="SAM" id="MobiDB-lite"/>
    </source>
</evidence>
<protein>
    <recommendedName>
        <fullName evidence="11">Mitotic checkpoint serine/threonine-protein kinase BUB1</fullName>
    </recommendedName>
</protein>
<evidence type="ECO:0000256" key="3">
    <source>
        <dbReference type="ARBA" id="ARBA00022838"/>
    </source>
</evidence>
<keyword evidence="3" id="KW-0995">Kinetochore</keyword>
<dbReference type="GO" id="GO:0005524">
    <property type="term" value="F:ATP binding"/>
    <property type="evidence" value="ECO:0007669"/>
    <property type="project" value="InterPro"/>
</dbReference>
<dbReference type="PROSITE" id="PS00108">
    <property type="entry name" value="PROTEIN_KINASE_ST"/>
    <property type="match status" value="1"/>
</dbReference>
<dbReference type="GO" id="GO:0004672">
    <property type="term" value="F:protein kinase activity"/>
    <property type="evidence" value="ECO:0007669"/>
    <property type="project" value="InterPro"/>
</dbReference>
<comment type="caution">
    <text evidence="9">The sequence shown here is derived from an EMBL/GenBank/DDBJ whole genome shotgun (WGS) entry which is preliminary data.</text>
</comment>